<sequence length="476" mass="54857">MDFFSNLPDELVCHILSFLTTTEAASTSVLSKRWSNLFALVPNIDFEDTVFWSYDCKKTPSSFIDFVDRVMALQGDSPIKKFSLKCQSGRVDSGRVNSWICNVLQRGVSDLDLSIDFERGYSLPPNMFHSDTLVELKLRSDNSILEWGTGREDTFFPMLKTLVFEVTFIDCGKMDMFLQAFPVLEELCIDATKWTVCDETVSSDTLRKLTIKSYGFGSVYHPRSISFDTPRLVYFNYADYVAEDYPKVNFTNLVEALLDLTVNGLKFMLEITSRGDEDHVFLRFRNVSKLMSGIRHVQKLYLSSDTLEVLSLRYESIPVFNNLKVLCIRSSAHGGWQAMPELLRSCPLLETLVLKGLLHYVTDKCGDACDCISREDKGRSLISCPVRKLQIERLQRTKRELEMIKHFLESFRCVKEVEIYAEENNLVDYLQVPREFELFNELYSCDVRFLARGSLHKTWTTVYCTTNQVVKEENFS</sequence>
<dbReference type="Proteomes" id="UP000029121">
    <property type="component" value="Unassembled WGS sequence"/>
</dbReference>
<dbReference type="AlphaFoldDB" id="R0H798"/>
<dbReference type="PANTHER" id="PTHR31293:SF25">
    <property type="entry name" value="F-BOX_RNI SUPERFAMILY PROTEIN"/>
    <property type="match status" value="1"/>
</dbReference>
<dbReference type="InterPro" id="IPR055411">
    <property type="entry name" value="LRR_FXL15/At3g58940/PEG3-like"/>
</dbReference>
<keyword evidence="3" id="KW-1185">Reference proteome</keyword>
<dbReference type="InterPro" id="IPR032675">
    <property type="entry name" value="LRR_dom_sf"/>
</dbReference>
<gene>
    <name evidence="2" type="ORF">CARUB_v10018481mg</name>
</gene>
<dbReference type="eggNOG" id="ENOG502RYTW">
    <property type="taxonomic scope" value="Eukaryota"/>
</dbReference>
<name>R0H798_9BRAS</name>
<dbReference type="Pfam" id="PF24758">
    <property type="entry name" value="LRR_At5g56370"/>
    <property type="match status" value="1"/>
</dbReference>
<feature type="domain" description="F-box" evidence="1">
    <location>
        <begin position="1"/>
        <end position="49"/>
    </location>
</feature>
<organism evidence="2 3">
    <name type="scientific">Capsella rubella</name>
    <dbReference type="NCBI Taxonomy" id="81985"/>
    <lineage>
        <taxon>Eukaryota</taxon>
        <taxon>Viridiplantae</taxon>
        <taxon>Streptophyta</taxon>
        <taxon>Embryophyta</taxon>
        <taxon>Tracheophyta</taxon>
        <taxon>Spermatophyta</taxon>
        <taxon>Magnoliopsida</taxon>
        <taxon>eudicotyledons</taxon>
        <taxon>Gunneridae</taxon>
        <taxon>Pentapetalae</taxon>
        <taxon>rosids</taxon>
        <taxon>malvids</taxon>
        <taxon>Brassicales</taxon>
        <taxon>Brassicaceae</taxon>
        <taxon>Camelineae</taxon>
        <taxon>Capsella</taxon>
    </lineage>
</organism>
<dbReference type="SMART" id="SM00579">
    <property type="entry name" value="FBD"/>
    <property type="match status" value="1"/>
</dbReference>
<evidence type="ECO:0000313" key="2">
    <source>
        <dbReference type="EMBL" id="EOA25169.1"/>
    </source>
</evidence>
<dbReference type="InterPro" id="IPR036047">
    <property type="entry name" value="F-box-like_dom_sf"/>
</dbReference>
<dbReference type="InterPro" id="IPR001810">
    <property type="entry name" value="F-box_dom"/>
</dbReference>
<accession>R0H798</accession>
<dbReference type="InterPro" id="IPR006566">
    <property type="entry name" value="FBD"/>
</dbReference>
<dbReference type="Gene3D" id="3.80.10.10">
    <property type="entry name" value="Ribonuclease Inhibitor"/>
    <property type="match status" value="1"/>
</dbReference>
<dbReference type="SUPFAM" id="SSF81383">
    <property type="entry name" value="F-box domain"/>
    <property type="match status" value="1"/>
</dbReference>
<reference evidence="3" key="1">
    <citation type="journal article" date="2013" name="Nat. Genet.">
        <title>The Capsella rubella genome and the genomic consequences of rapid mating system evolution.</title>
        <authorList>
            <person name="Slotte T."/>
            <person name="Hazzouri K.M."/>
            <person name="Agren J.A."/>
            <person name="Koenig D."/>
            <person name="Maumus F."/>
            <person name="Guo Y.L."/>
            <person name="Steige K."/>
            <person name="Platts A.E."/>
            <person name="Escobar J.S."/>
            <person name="Newman L.K."/>
            <person name="Wang W."/>
            <person name="Mandakova T."/>
            <person name="Vello E."/>
            <person name="Smith L.M."/>
            <person name="Henz S.R."/>
            <person name="Steffen J."/>
            <person name="Takuno S."/>
            <person name="Brandvain Y."/>
            <person name="Coop G."/>
            <person name="Andolfatto P."/>
            <person name="Hu T.T."/>
            <person name="Blanchette M."/>
            <person name="Clark R.M."/>
            <person name="Quesneville H."/>
            <person name="Nordborg M."/>
            <person name="Gaut B.S."/>
            <person name="Lysak M.A."/>
            <person name="Jenkins J."/>
            <person name="Grimwood J."/>
            <person name="Chapman J."/>
            <person name="Prochnik S."/>
            <person name="Shu S."/>
            <person name="Rokhsar D."/>
            <person name="Schmutz J."/>
            <person name="Weigel D."/>
            <person name="Wright S.I."/>
        </authorList>
    </citation>
    <scope>NUCLEOTIDE SEQUENCE [LARGE SCALE GENOMIC DNA]</scope>
    <source>
        <strain evidence="3">cv. Monte Gargano</strain>
    </source>
</reference>
<dbReference type="InterPro" id="IPR053781">
    <property type="entry name" value="F-box_AtFBL13-like"/>
</dbReference>
<protein>
    <recommendedName>
        <fullName evidence="1">F-box domain-containing protein</fullName>
    </recommendedName>
</protein>
<dbReference type="PANTHER" id="PTHR31293">
    <property type="entry name" value="RNI-LIKE SUPERFAMILY PROTEIN"/>
    <property type="match status" value="1"/>
</dbReference>
<evidence type="ECO:0000259" key="1">
    <source>
        <dbReference type="PROSITE" id="PS50181"/>
    </source>
</evidence>
<dbReference type="Gene3D" id="1.20.1280.50">
    <property type="match status" value="1"/>
</dbReference>
<dbReference type="Pfam" id="PF00646">
    <property type="entry name" value="F-box"/>
    <property type="match status" value="1"/>
</dbReference>
<dbReference type="SUPFAM" id="SSF52047">
    <property type="entry name" value="RNI-like"/>
    <property type="match status" value="1"/>
</dbReference>
<dbReference type="EMBL" id="KB870809">
    <property type="protein sequence ID" value="EOA25169.1"/>
    <property type="molecule type" value="Genomic_DNA"/>
</dbReference>
<dbReference type="InterPro" id="IPR055294">
    <property type="entry name" value="FBL60-like"/>
</dbReference>
<dbReference type="STRING" id="81985.R0H798"/>
<evidence type="ECO:0000313" key="3">
    <source>
        <dbReference type="Proteomes" id="UP000029121"/>
    </source>
</evidence>
<dbReference type="PROSITE" id="PS50181">
    <property type="entry name" value="FBOX"/>
    <property type="match status" value="1"/>
</dbReference>
<proteinExistence type="predicted"/>
<dbReference type="CDD" id="cd22160">
    <property type="entry name" value="F-box_AtFBL13-like"/>
    <property type="match status" value="1"/>
</dbReference>